<dbReference type="Pfam" id="PF18950">
    <property type="entry name" value="DUF5694"/>
    <property type="match status" value="1"/>
</dbReference>
<sequence length="276" mass="29861">MSFNRWQRAALLMCVMALPAVAGATGGTPAPGKVLMLGAFHFANPGLDMVKSGVIDVMTPANQDYLDGLATRLAAFAPTDVLVECEASAQPRLDAEFDGYRKGTFALKSNETYQIGFRVAKAAGLDRVTCFDEGQVGWEAEPMFNYIKAHDPAMQAAMEATFKMLSERTGQEQATLSLPQLLQLLQLSNDVARDRENKDLYIRTNAVDAGGSFAGADASASWWHRNFRMYANVQKAAAPGHRVLVIAGSGHTAILKDLLAIDSQRQAEEVSGYLTP</sequence>
<gene>
    <name evidence="2" type="ORF">ARC78_10645</name>
</gene>
<comment type="caution">
    <text evidence="2">The sequence shown here is derived from an EMBL/GenBank/DDBJ whole genome shotgun (WGS) entry which is preliminary data.</text>
</comment>
<evidence type="ECO:0000313" key="3">
    <source>
        <dbReference type="Proteomes" id="UP000050836"/>
    </source>
</evidence>
<name>A0A0R0AL58_9GAMM</name>
<dbReference type="Proteomes" id="UP000050836">
    <property type="component" value="Unassembled WGS sequence"/>
</dbReference>
<organism evidence="2 3">
    <name type="scientific">Stenotrophomonas pictorum JCM 9942</name>
    <dbReference type="NCBI Taxonomy" id="1236960"/>
    <lineage>
        <taxon>Bacteria</taxon>
        <taxon>Pseudomonadati</taxon>
        <taxon>Pseudomonadota</taxon>
        <taxon>Gammaproteobacteria</taxon>
        <taxon>Lysobacterales</taxon>
        <taxon>Lysobacteraceae</taxon>
        <taxon>Stenotrophomonas</taxon>
    </lineage>
</organism>
<feature type="signal peptide" evidence="1">
    <location>
        <begin position="1"/>
        <end position="24"/>
    </location>
</feature>
<dbReference type="RefSeq" id="WP_054659715.1">
    <property type="nucleotide sequence ID" value="NZ_BAZI01000226.1"/>
</dbReference>
<dbReference type="OrthoDB" id="69432at2"/>
<dbReference type="AlphaFoldDB" id="A0A0R0AL58"/>
<accession>A0A0R0AL58</accession>
<keyword evidence="1" id="KW-0732">Signal</keyword>
<evidence type="ECO:0008006" key="4">
    <source>
        <dbReference type="Google" id="ProtNLM"/>
    </source>
</evidence>
<protein>
    <recommendedName>
        <fullName evidence="4">TraB/GumN family protein</fullName>
    </recommendedName>
</protein>
<dbReference type="InterPro" id="IPR043749">
    <property type="entry name" value="DUF5694"/>
</dbReference>
<dbReference type="SUPFAM" id="SSF159501">
    <property type="entry name" value="EreA/ChaN-like"/>
    <property type="match status" value="1"/>
</dbReference>
<evidence type="ECO:0000313" key="2">
    <source>
        <dbReference type="EMBL" id="KRG41911.1"/>
    </source>
</evidence>
<proteinExistence type="predicted"/>
<keyword evidence="3" id="KW-1185">Reference proteome</keyword>
<reference evidence="2 3" key="1">
    <citation type="submission" date="2015-10" db="EMBL/GenBank/DDBJ databases">
        <title>Genome sequencing and analysis of members of genus Stenotrophomonas.</title>
        <authorList>
            <person name="Patil P.P."/>
            <person name="Midha S."/>
            <person name="Patil P.B."/>
        </authorList>
    </citation>
    <scope>NUCLEOTIDE SEQUENCE [LARGE SCALE GENOMIC DNA]</scope>
    <source>
        <strain evidence="2 3">JCM 9942</strain>
    </source>
</reference>
<dbReference type="EMBL" id="LLXS01000022">
    <property type="protein sequence ID" value="KRG41911.1"/>
    <property type="molecule type" value="Genomic_DNA"/>
</dbReference>
<feature type="chain" id="PRO_5006390937" description="TraB/GumN family protein" evidence="1">
    <location>
        <begin position="25"/>
        <end position="276"/>
    </location>
</feature>
<evidence type="ECO:0000256" key="1">
    <source>
        <dbReference type="SAM" id="SignalP"/>
    </source>
</evidence>